<reference evidence="1 2" key="1">
    <citation type="journal article" date="2009" name="Stand. Genomic Sci.">
        <title>Complete genome sequence of Thermanaerovibrio acidaminovorans type strain (Su883).</title>
        <authorList>
            <person name="Chovatia M."/>
            <person name="Sikorski J."/>
            <person name="Schroder M."/>
            <person name="Lapidus A."/>
            <person name="Nolan M."/>
            <person name="Tice H."/>
            <person name="Glavina Del Rio T."/>
            <person name="Copeland A."/>
            <person name="Cheng J.F."/>
            <person name="Lucas S."/>
            <person name="Chen F."/>
            <person name="Bruce D."/>
            <person name="Goodwin L."/>
            <person name="Pitluck S."/>
            <person name="Ivanova N."/>
            <person name="Mavromatis K."/>
            <person name="Ovchinnikova G."/>
            <person name="Pati A."/>
            <person name="Chen A."/>
            <person name="Palaniappan K."/>
            <person name="Land M."/>
            <person name="Hauser L."/>
            <person name="Chang Y.J."/>
            <person name="Jeffries C.D."/>
            <person name="Chain P."/>
            <person name="Saunders E."/>
            <person name="Detter J.C."/>
            <person name="Brettin T."/>
            <person name="Rohde M."/>
            <person name="Goker M."/>
            <person name="Spring S."/>
            <person name="Bristow J."/>
            <person name="Markowitz V."/>
            <person name="Hugenholtz P."/>
            <person name="Kyrpides N.C."/>
            <person name="Klenk H.P."/>
            <person name="Eisen J.A."/>
        </authorList>
    </citation>
    <scope>NUCLEOTIDE SEQUENCE [LARGE SCALE GENOMIC DNA]</scope>
    <source>
        <strain evidence="2">ATCC 49978 / DSM 6589 / Su883</strain>
    </source>
</reference>
<protein>
    <submittedName>
        <fullName evidence="1">Uncharacterized protein</fullName>
    </submittedName>
</protein>
<evidence type="ECO:0000313" key="2">
    <source>
        <dbReference type="Proteomes" id="UP000002030"/>
    </source>
</evidence>
<dbReference type="EnsemblBacteria" id="ACZ19315">
    <property type="protein sequence ID" value="ACZ19315"/>
    <property type="gene ID" value="Taci_1083"/>
</dbReference>
<dbReference type="OrthoDB" id="5028at2"/>
<gene>
    <name evidence="1" type="ordered locus">Taci_1083</name>
</gene>
<name>D1B5M4_THEAS</name>
<dbReference type="AlphaFoldDB" id="D1B5M4"/>
<dbReference type="KEGG" id="tai:Taci_1083"/>
<keyword evidence="2" id="KW-1185">Reference proteome</keyword>
<dbReference type="RefSeq" id="WP_012869830.1">
    <property type="nucleotide sequence ID" value="NC_013522.1"/>
</dbReference>
<evidence type="ECO:0000313" key="1">
    <source>
        <dbReference type="EMBL" id="ACZ19315.1"/>
    </source>
</evidence>
<dbReference type="Proteomes" id="UP000002030">
    <property type="component" value="Chromosome"/>
</dbReference>
<organism evidence="1 2">
    <name type="scientific">Thermanaerovibrio acidaminovorans (strain ATCC 49978 / DSM 6589 / Su883)</name>
    <name type="common">Selenomonas acidaminovorans</name>
    <dbReference type="NCBI Taxonomy" id="525903"/>
    <lineage>
        <taxon>Bacteria</taxon>
        <taxon>Thermotogati</taxon>
        <taxon>Synergistota</taxon>
        <taxon>Synergistia</taxon>
        <taxon>Synergistales</taxon>
        <taxon>Synergistaceae</taxon>
        <taxon>Thermanaerovibrio</taxon>
    </lineage>
</organism>
<dbReference type="HOGENOM" id="CLU_1365678_0_0_0"/>
<dbReference type="STRING" id="525903.Taci_1083"/>
<accession>D1B5M4</accession>
<sequence>MRFFVDEAEFNRSVDASIGEVVRAIKERAAMGGRVVMGWQLDGNDISEEALLASSAGSEVRATTKDIRVLVRESLVQTEEYFPILVNGISAVADKLEGGSTEEALKLFQQATEGIGWVLQVVQHCGMLLGTSDQGDGMAEDYGALQAALENVASPLKEGKFLQMALKIREELIPTVQRLAPHIAKLREEADRAAN</sequence>
<dbReference type="eggNOG" id="ENOG503365J">
    <property type="taxonomic scope" value="Bacteria"/>
</dbReference>
<dbReference type="EMBL" id="CP001818">
    <property type="protein sequence ID" value="ACZ19315.1"/>
    <property type="molecule type" value="Genomic_DNA"/>
</dbReference>
<proteinExistence type="predicted"/>